<proteinExistence type="predicted"/>
<comment type="caution">
    <text evidence="2">The sequence shown here is derived from an EMBL/GenBank/DDBJ whole genome shotgun (WGS) entry which is preliminary data.</text>
</comment>
<dbReference type="AlphaFoldDB" id="A0A2T0ZX15"/>
<keyword evidence="3" id="KW-1185">Reference proteome</keyword>
<dbReference type="Proteomes" id="UP000237752">
    <property type="component" value="Unassembled WGS sequence"/>
</dbReference>
<name>A0A2T0ZX15_9ACTN</name>
<reference evidence="2 3" key="1">
    <citation type="submission" date="2018-03" db="EMBL/GenBank/DDBJ databases">
        <title>Genomic Encyclopedia of Archaeal and Bacterial Type Strains, Phase II (KMG-II): from individual species to whole genera.</title>
        <authorList>
            <person name="Goeker M."/>
        </authorList>
    </citation>
    <scope>NUCLEOTIDE SEQUENCE [LARGE SCALE GENOMIC DNA]</scope>
    <source>
        <strain evidence="2 3">DSM 100065</strain>
    </source>
</reference>
<evidence type="ECO:0000313" key="3">
    <source>
        <dbReference type="Proteomes" id="UP000237752"/>
    </source>
</evidence>
<accession>A0A2T0ZX15</accession>
<feature type="region of interest" description="Disordered" evidence="1">
    <location>
        <begin position="1"/>
        <end position="24"/>
    </location>
</feature>
<feature type="compositionally biased region" description="Basic and acidic residues" evidence="1">
    <location>
        <begin position="1"/>
        <end position="14"/>
    </location>
</feature>
<dbReference type="EMBL" id="PVUE01000013">
    <property type="protein sequence ID" value="PRZ40899.1"/>
    <property type="molecule type" value="Genomic_DNA"/>
</dbReference>
<protein>
    <submittedName>
        <fullName evidence="2">Uncharacterized protein</fullName>
    </submittedName>
</protein>
<organism evidence="2 3">
    <name type="scientific">Antricoccus suffuscus</name>
    <dbReference type="NCBI Taxonomy" id="1629062"/>
    <lineage>
        <taxon>Bacteria</taxon>
        <taxon>Bacillati</taxon>
        <taxon>Actinomycetota</taxon>
        <taxon>Actinomycetes</taxon>
        <taxon>Geodermatophilales</taxon>
        <taxon>Antricoccaceae</taxon>
        <taxon>Antricoccus</taxon>
    </lineage>
</organism>
<gene>
    <name evidence="2" type="ORF">CLV47_11364</name>
</gene>
<evidence type="ECO:0000256" key="1">
    <source>
        <dbReference type="SAM" id="MobiDB-lite"/>
    </source>
</evidence>
<evidence type="ECO:0000313" key="2">
    <source>
        <dbReference type="EMBL" id="PRZ40899.1"/>
    </source>
</evidence>
<sequence>MAWRAPDRQGDVRQHAKGAGKRGSGELMFTFGSGCHAGSAASLASKAEIDAR</sequence>